<feature type="domain" description="EGF-like" evidence="7">
    <location>
        <begin position="1"/>
        <end position="37"/>
    </location>
</feature>
<evidence type="ECO:0000256" key="5">
    <source>
        <dbReference type="ARBA" id="ARBA00023180"/>
    </source>
</evidence>
<dbReference type="InParanoid" id="C3YET9"/>
<evidence type="ECO:0000256" key="2">
    <source>
        <dbReference type="ARBA" id="ARBA00022729"/>
    </source>
</evidence>
<gene>
    <name evidence="8" type="ORF">BRAFLDRAFT_223724</name>
</gene>
<dbReference type="Pfam" id="PF12661">
    <property type="entry name" value="hEGF"/>
    <property type="match status" value="1"/>
</dbReference>
<reference evidence="8" key="1">
    <citation type="journal article" date="2008" name="Nature">
        <title>The amphioxus genome and the evolution of the chordate karyotype.</title>
        <authorList>
            <consortium name="US DOE Joint Genome Institute (JGI-PGF)"/>
            <person name="Putnam N.H."/>
            <person name="Butts T."/>
            <person name="Ferrier D.E.K."/>
            <person name="Furlong R.F."/>
            <person name="Hellsten U."/>
            <person name="Kawashima T."/>
            <person name="Robinson-Rechavi M."/>
            <person name="Shoguchi E."/>
            <person name="Terry A."/>
            <person name="Yu J.-K."/>
            <person name="Benito-Gutierrez E.L."/>
            <person name="Dubchak I."/>
            <person name="Garcia-Fernandez J."/>
            <person name="Gibson-Brown J.J."/>
            <person name="Grigoriev I.V."/>
            <person name="Horton A.C."/>
            <person name="de Jong P.J."/>
            <person name="Jurka J."/>
            <person name="Kapitonov V.V."/>
            <person name="Kohara Y."/>
            <person name="Kuroki Y."/>
            <person name="Lindquist E."/>
            <person name="Lucas S."/>
            <person name="Osoegawa K."/>
            <person name="Pennacchio L.A."/>
            <person name="Salamov A.A."/>
            <person name="Satou Y."/>
            <person name="Sauka-Spengler T."/>
            <person name="Schmutz J."/>
            <person name="Shin-I T."/>
            <person name="Toyoda A."/>
            <person name="Bronner-Fraser M."/>
            <person name="Fujiyama A."/>
            <person name="Holland L.Z."/>
            <person name="Holland P.W.H."/>
            <person name="Satoh N."/>
            <person name="Rokhsar D.S."/>
        </authorList>
    </citation>
    <scope>NUCLEOTIDE SEQUENCE [LARGE SCALE GENOMIC DNA]</scope>
    <source>
        <strain evidence="8">S238N-H82</strain>
        <tissue evidence="8">Testes</tissue>
    </source>
</reference>
<organism>
    <name type="scientific">Branchiostoma floridae</name>
    <name type="common">Florida lancelet</name>
    <name type="synonym">Amphioxus</name>
    <dbReference type="NCBI Taxonomy" id="7739"/>
    <lineage>
        <taxon>Eukaryota</taxon>
        <taxon>Metazoa</taxon>
        <taxon>Chordata</taxon>
        <taxon>Cephalochordata</taxon>
        <taxon>Leptocardii</taxon>
        <taxon>Amphioxiformes</taxon>
        <taxon>Branchiostomatidae</taxon>
        <taxon>Branchiostoma</taxon>
    </lineage>
</organism>
<dbReference type="PROSITE" id="PS00022">
    <property type="entry name" value="EGF_1"/>
    <property type="match status" value="1"/>
</dbReference>
<dbReference type="SMART" id="SM00181">
    <property type="entry name" value="EGF"/>
    <property type="match status" value="1"/>
</dbReference>
<protein>
    <recommendedName>
        <fullName evidence="7">EGF-like domain-containing protein</fullName>
    </recommendedName>
</protein>
<dbReference type="PRINTS" id="PR00010">
    <property type="entry name" value="EGFBLOOD"/>
</dbReference>
<keyword evidence="5" id="KW-0325">Glycoprotein</keyword>
<evidence type="ECO:0000313" key="8">
    <source>
        <dbReference type="EMBL" id="EEN61183.1"/>
    </source>
</evidence>
<dbReference type="CDD" id="cd00054">
    <property type="entry name" value="EGF_CA"/>
    <property type="match status" value="1"/>
</dbReference>
<evidence type="ECO:0000256" key="6">
    <source>
        <dbReference type="PROSITE-ProRule" id="PRU00076"/>
    </source>
</evidence>
<dbReference type="PROSITE" id="PS01186">
    <property type="entry name" value="EGF_2"/>
    <property type="match status" value="1"/>
</dbReference>
<dbReference type="InterPro" id="IPR018097">
    <property type="entry name" value="EGF_Ca-bd_CS"/>
</dbReference>
<keyword evidence="3" id="KW-0677">Repeat</keyword>
<dbReference type="AlphaFoldDB" id="C3YET9"/>
<dbReference type="InterPro" id="IPR013032">
    <property type="entry name" value="EGF-like_CS"/>
</dbReference>
<keyword evidence="2" id="KW-0732">Signal</keyword>
<dbReference type="InterPro" id="IPR000152">
    <property type="entry name" value="EGF-type_Asp/Asn_hydroxyl_site"/>
</dbReference>
<dbReference type="PROSITE" id="PS50026">
    <property type="entry name" value="EGF_3"/>
    <property type="match status" value="1"/>
</dbReference>
<name>C3YET9_BRAFL</name>
<keyword evidence="4 6" id="KW-1015">Disulfide bond</keyword>
<dbReference type="Gene3D" id="2.10.25.10">
    <property type="entry name" value="Laminin"/>
    <property type="match status" value="1"/>
</dbReference>
<evidence type="ECO:0000259" key="7">
    <source>
        <dbReference type="PROSITE" id="PS50026"/>
    </source>
</evidence>
<feature type="non-terminal residue" evidence="8">
    <location>
        <position position="1"/>
    </location>
</feature>
<accession>C3YET9</accession>
<evidence type="ECO:0000256" key="3">
    <source>
        <dbReference type="ARBA" id="ARBA00022737"/>
    </source>
</evidence>
<keyword evidence="1 6" id="KW-0245">EGF-like domain</keyword>
<dbReference type="SUPFAM" id="SSF57196">
    <property type="entry name" value="EGF/Laminin"/>
    <property type="match status" value="1"/>
</dbReference>
<dbReference type="SMART" id="SM00179">
    <property type="entry name" value="EGF_CA"/>
    <property type="match status" value="1"/>
</dbReference>
<comment type="caution">
    <text evidence="6">Lacks conserved residue(s) required for the propagation of feature annotation.</text>
</comment>
<dbReference type="InterPro" id="IPR001881">
    <property type="entry name" value="EGF-like_Ca-bd_dom"/>
</dbReference>
<proteinExistence type="predicted"/>
<dbReference type="PROSITE" id="PS00010">
    <property type="entry name" value="ASX_HYDROXYL"/>
    <property type="match status" value="1"/>
</dbReference>
<dbReference type="InterPro" id="IPR000742">
    <property type="entry name" value="EGF"/>
</dbReference>
<feature type="disulfide bond" evidence="6">
    <location>
        <begin position="27"/>
        <end position="36"/>
    </location>
</feature>
<sequence>DVDDCLPEACENGGTCVDGNNAFSCVCPPGFKGERCQIGEFNSIQYLPIQ</sequence>
<evidence type="ECO:0000256" key="4">
    <source>
        <dbReference type="ARBA" id="ARBA00023157"/>
    </source>
</evidence>
<dbReference type="PROSITE" id="PS01187">
    <property type="entry name" value="EGF_CA"/>
    <property type="match status" value="1"/>
</dbReference>
<dbReference type="FunFam" id="2.10.25.10:FF:000122">
    <property type="entry name" value="Protein crumbs homolog 2"/>
    <property type="match status" value="1"/>
</dbReference>
<dbReference type="EMBL" id="GG666507">
    <property type="protein sequence ID" value="EEN61183.1"/>
    <property type="molecule type" value="Genomic_DNA"/>
</dbReference>
<evidence type="ECO:0000256" key="1">
    <source>
        <dbReference type="ARBA" id="ARBA00022536"/>
    </source>
</evidence>
<dbReference type="GO" id="GO:0005509">
    <property type="term" value="F:calcium ion binding"/>
    <property type="evidence" value="ECO:0007669"/>
    <property type="project" value="InterPro"/>
</dbReference>